<dbReference type="EMBL" id="JAGYWB010000006">
    <property type="protein sequence ID" value="KAI0519708.1"/>
    <property type="molecule type" value="Genomic_DNA"/>
</dbReference>
<reference evidence="2" key="1">
    <citation type="journal article" date="2022" name="Front. Genet.">
        <title>Chromosome-Scale Assembly of the Dendrobium nobile Genome Provides Insights Into the Molecular Mechanism of the Biosynthesis of the Medicinal Active Ingredient of Dendrobium.</title>
        <authorList>
            <person name="Xu Q."/>
            <person name="Niu S.-C."/>
            <person name="Li K.-L."/>
            <person name="Zheng P.-J."/>
            <person name="Zhang X.-J."/>
            <person name="Jia Y."/>
            <person name="Liu Y."/>
            <person name="Niu Y.-X."/>
            <person name="Yu L.-H."/>
            <person name="Chen D.-F."/>
            <person name="Zhang G.-Q."/>
        </authorList>
    </citation>
    <scope>NUCLEOTIDE SEQUENCE</scope>
    <source>
        <tissue evidence="2">Leaf</tissue>
    </source>
</reference>
<keyword evidence="3" id="KW-1185">Reference proteome</keyword>
<dbReference type="Gene3D" id="3.30.420.10">
    <property type="entry name" value="Ribonuclease H-like superfamily/Ribonuclease H"/>
    <property type="match status" value="1"/>
</dbReference>
<comment type="caution">
    <text evidence="2">The sequence shown here is derived from an EMBL/GenBank/DDBJ whole genome shotgun (WGS) entry which is preliminary data.</text>
</comment>
<evidence type="ECO:0000259" key="1">
    <source>
        <dbReference type="Pfam" id="PF13456"/>
    </source>
</evidence>
<proteinExistence type="predicted"/>
<dbReference type="InterPro" id="IPR002156">
    <property type="entry name" value="RNaseH_domain"/>
</dbReference>
<organism evidence="2 3">
    <name type="scientific">Dendrobium nobile</name>
    <name type="common">Orchid</name>
    <dbReference type="NCBI Taxonomy" id="94219"/>
    <lineage>
        <taxon>Eukaryota</taxon>
        <taxon>Viridiplantae</taxon>
        <taxon>Streptophyta</taxon>
        <taxon>Embryophyta</taxon>
        <taxon>Tracheophyta</taxon>
        <taxon>Spermatophyta</taxon>
        <taxon>Magnoliopsida</taxon>
        <taxon>Liliopsida</taxon>
        <taxon>Asparagales</taxon>
        <taxon>Orchidaceae</taxon>
        <taxon>Epidendroideae</taxon>
        <taxon>Malaxideae</taxon>
        <taxon>Dendrobiinae</taxon>
        <taxon>Dendrobium</taxon>
    </lineage>
</organism>
<feature type="domain" description="RNase H type-1" evidence="1">
    <location>
        <begin position="126"/>
        <end position="249"/>
    </location>
</feature>
<evidence type="ECO:0000313" key="3">
    <source>
        <dbReference type="Proteomes" id="UP000829196"/>
    </source>
</evidence>
<dbReference type="InterPro" id="IPR036397">
    <property type="entry name" value="RNaseH_sf"/>
</dbReference>
<dbReference type="AlphaFoldDB" id="A0A8T3BRE6"/>
<dbReference type="Pfam" id="PF13456">
    <property type="entry name" value="RVT_3"/>
    <property type="match status" value="1"/>
</dbReference>
<sequence length="289" mass="32918">MEDTEHIAVKCRIINNVCSKLDRWNFHLPSFNSLENCINELRKLSVQNSIIGNLYCSMSFCCWKSRNKPIHGGNEESCSFLAANALEYAFGSFRDNPVWDNWEANQHLVLGTTAWLPPPPGWIKCNVDASLSSNYVAGIGGVFRDDKGRFYGAFGFSINHWDIAQVEVLSILSLRKYVQDWMLDAKGIMTEGDNHNVILLFQRAFHNNSISEECLNPKDLDFLKGFKQVIFSFARRECNKLADVCANFALRSDFFGKDLNDSSIPPFLHLLKKEFICTCFNKIIAVCIF</sequence>
<dbReference type="OrthoDB" id="993239at2759"/>
<gene>
    <name evidence="2" type="ORF">KFK09_007167</name>
</gene>
<dbReference type="PANTHER" id="PTHR47723">
    <property type="entry name" value="OS05G0353850 PROTEIN"/>
    <property type="match status" value="1"/>
</dbReference>
<dbReference type="InterPro" id="IPR044730">
    <property type="entry name" value="RNase_H-like_dom_plant"/>
</dbReference>
<name>A0A8T3BRE6_DENNO</name>
<dbReference type="Proteomes" id="UP000829196">
    <property type="component" value="Unassembled WGS sequence"/>
</dbReference>
<accession>A0A8T3BRE6</accession>
<evidence type="ECO:0000313" key="2">
    <source>
        <dbReference type="EMBL" id="KAI0519708.1"/>
    </source>
</evidence>
<dbReference type="GO" id="GO:0004523">
    <property type="term" value="F:RNA-DNA hybrid ribonuclease activity"/>
    <property type="evidence" value="ECO:0007669"/>
    <property type="project" value="InterPro"/>
</dbReference>
<dbReference type="SMR" id="A0A8T3BRE6"/>
<dbReference type="InterPro" id="IPR053151">
    <property type="entry name" value="RNase_H-like"/>
</dbReference>
<protein>
    <recommendedName>
        <fullName evidence="1">RNase H type-1 domain-containing protein</fullName>
    </recommendedName>
</protein>
<dbReference type="GO" id="GO:0003676">
    <property type="term" value="F:nucleic acid binding"/>
    <property type="evidence" value="ECO:0007669"/>
    <property type="project" value="InterPro"/>
</dbReference>
<dbReference type="CDD" id="cd06222">
    <property type="entry name" value="RNase_H_like"/>
    <property type="match status" value="1"/>
</dbReference>
<dbReference type="PANTHER" id="PTHR47723:SF19">
    <property type="entry name" value="POLYNUCLEOTIDYL TRANSFERASE, RIBONUCLEASE H-LIKE SUPERFAMILY PROTEIN"/>
    <property type="match status" value="1"/>
</dbReference>